<evidence type="ECO:0000313" key="2">
    <source>
        <dbReference type="EnsemblPlants" id="AES95458"/>
    </source>
</evidence>
<evidence type="ECO:0000313" key="1">
    <source>
        <dbReference type="EMBL" id="AES95458.1"/>
    </source>
</evidence>
<proteinExistence type="predicted"/>
<dbReference type="Pfam" id="PF20431">
    <property type="entry name" value="E_motif"/>
    <property type="match status" value="1"/>
</dbReference>
<dbReference type="EMBL" id="CM001221">
    <property type="protein sequence ID" value="AES95458.1"/>
    <property type="molecule type" value="Genomic_DNA"/>
</dbReference>
<dbReference type="eggNOG" id="KOG4197">
    <property type="taxonomic scope" value="Eukaryota"/>
</dbReference>
<dbReference type="HOGENOM" id="CLU_1838107_0_0_1"/>
<dbReference type="InterPro" id="IPR046848">
    <property type="entry name" value="E_motif"/>
</dbReference>
<reference evidence="1 3" key="1">
    <citation type="journal article" date="2011" name="Nature">
        <title>The Medicago genome provides insight into the evolution of rhizobial symbioses.</title>
        <authorList>
            <person name="Young N.D."/>
            <person name="Debelle F."/>
            <person name="Oldroyd G.E."/>
            <person name="Geurts R."/>
            <person name="Cannon S.B."/>
            <person name="Udvardi M.K."/>
            <person name="Benedito V.A."/>
            <person name="Mayer K.F."/>
            <person name="Gouzy J."/>
            <person name="Schoof H."/>
            <person name="Van de Peer Y."/>
            <person name="Proost S."/>
            <person name="Cook D.R."/>
            <person name="Meyers B.C."/>
            <person name="Spannagl M."/>
            <person name="Cheung F."/>
            <person name="De Mita S."/>
            <person name="Krishnakumar V."/>
            <person name="Gundlach H."/>
            <person name="Zhou S."/>
            <person name="Mudge J."/>
            <person name="Bharti A.K."/>
            <person name="Murray J.D."/>
            <person name="Naoumkina M.A."/>
            <person name="Rosen B."/>
            <person name="Silverstein K.A."/>
            <person name="Tang H."/>
            <person name="Rombauts S."/>
            <person name="Zhao P.X."/>
            <person name="Zhou P."/>
            <person name="Barbe V."/>
            <person name="Bardou P."/>
            <person name="Bechner M."/>
            <person name="Bellec A."/>
            <person name="Berger A."/>
            <person name="Berges H."/>
            <person name="Bidwell S."/>
            <person name="Bisseling T."/>
            <person name="Choisne N."/>
            <person name="Couloux A."/>
            <person name="Denny R."/>
            <person name="Deshpande S."/>
            <person name="Dai X."/>
            <person name="Doyle J.J."/>
            <person name="Dudez A.M."/>
            <person name="Farmer A.D."/>
            <person name="Fouteau S."/>
            <person name="Franken C."/>
            <person name="Gibelin C."/>
            <person name="Gish J."/>
            <person name="Goldstein S."/>
            <person name="Gonzalez A.J."/>
            <person name="Green P.J."/>
            <person name="Hallab A."/>
            <person name="Hartog M."/>
            <person name="Hua A."/>
            <person name="Humphray S.J."/>
            <person name="Jeong D.H."/>
            <person name="Jing Y."/>
            <person name="Jocker A."/>
            <person name="Kenton S.M."/>
            <person name="Kim D.J."/>
            <person name="Klee K."/>
            <person name="Lai H."/>
            <person name="Lang C."/>
            <person name="Lin S."/>
            <person name="Macmil S.L."/>
            <person name="Magdelenat G."/>
            <person name="Matthews L."/>
            <person name="McCorrison J."/>
            <person name="Monaghan E.L."/>
            <person name="Mun J.H."/>
            <person name="Najar F.Z."/>
            <person name="Nicholson C."/>
            <person name="Noirot C."/>
            <person name="O'Bleness M."/>
            <person name="Paule C.R."/>
            <person name="Poulain J."/>
            <person name="Prion F."/>
            <person name="Qin B."/>
            <person name="Qu C."/>
            <person name="Retzel E.F."/>
            <person name="Riddle C."/>
            <person name="Sallet E."/>
            <person name="Samain S."/>
            <person name="Samson N."/>
            <person name="Sanders I."/>
            <person name="Saurat O."/>
            <person name="Scarpelli C."/>
            <person name="Schiex T."/>
            <person name="Segurens B."/>
            <person name="Severin A.J."/>
            <person name="Sherrier D.J."/>
            <person name="Shi R."/>
            <person name="Sims S."/>
            <person name="Singer S.R."/>
            <person name="Sinharoy S."/>
            <person name="Sterck L."/>
            <person name="Viollet A."/>
            <person name="Wang B.B."/>
            <person name="Wang K."/>
            <person name="Wang M."/>
            <person name="Wang X."/>
            <person name="Warfsmann J."/>
            <person name="Weissenbach J."/>
            <person name="White D.D."/>
            <person name="White J.D."/>
            <person name="Wiley G.B."/>
            <person name="Wincker P."/>
            <person name="Xing Y."/>
            <person name="Yang L."/>
            <person name="Yao Z."/>
            <person name="Ying F."/>
            <person name="Zhai J."/>
            <person name="Zhou L."/>
            <person name="Zuber A."/>
            <person name="Denarie J."/>
            <person name="Dixon R.A."/>
            <person name="May G.D."/>
            <person name="Schwartz D.C."/>
            <person name="Rogers J."/>
            <person name="Quetier F."/>
            <person name="Town C.D."/>
            <person name="Roe B.A."/>
        </authorList>
    </citation>
    <scope>NUCLEOTIDE SEQUENCE [LARGE SCALE GENOMIC DNA]</scope>
    <source>
        <strain evidence="1">A17</strain>
        <strain evidence="2 3">cv. Jemalong A17</strain>
    </source>
</reference>
<sequence>MDIPHDLRNGDFEETMNLLTCIMDQEGTMAIEFSFVVLLNACAGIAALRHGDLLQARVEKLGFKNRVIVGNGLEHIACVVAVLYRDGLLGKQIAETMDPCDMGTYALLLNIYAKACIWDGVTTIRKMMREIYVKKQARVS</sequence>
<name>G7K426_MEDTR</name>
<dbReference type="STRING" id="3880.G7K426"/>
<evidence type="ECO:0000313" key="3">
    <source>
        <dbReference type="Proteomes" id="UP000002051"/>
    </source>
</evidence>
<dbReference type="PaxDb" id="3880-AES95458"/>
<dbReference type="Proteomes" id="UP000002051">
    <property type="component" value="Chromosome 5"/>
</dbReference>
<dbReference type="AlphaFoldDB" id="G7K426"/>
<dbReference type="GO" id="GO:0009451">
    <property type="term" value="P:RNA modification"/>
    <property type="evidence" value="ECO:0007669"/>
    <property type="project" value="InterPro"/>
</dbReference>
<organism evidence="1 3">
    <name type="scientific">Medicago truncatula</name>
    <name type="common">Barrel medic</name>
    <name type="synonym">Medicago tribuloides</name>
    <dbReference type="NCBI Taxonomy" id="3880"/>
    <lineage>
        <taxon>Eukaryota</taxon>
        <taxon>Viridiplantae</taxon>
        <taxon>Streptophyta</taxon>
        <taxon>Embryophyta</taxon>
        <taxon>Tracheophyta</taxon>
        <taxon>Spermatophyta</taxon>
        <taxon>Magnoliopsida</taxon>
        <taxon>eudicotyledons</taxon>
        <taxon>Gunneridae</taxon>
        <taxon>Pentapetalae</taxon>
        <taxon>rosids</taxon>
        <taxon>fabids</taxon>
        <taxon>Fabales</taxon>
        <taxon>Fabaceae</taxon>
        <taxon>Papilionoideae</taxon>
        <taxon>50 kb inversion clade</taxon>
        <taxon>NPAAA clade</taxon>
        <taxon>Hologalegina</taxon>
        <taxon>IRL clade</taxon>
        <taxon>Trifolieae</taxon>
        <taxon>Medicago</taxon>
    </lineage>
</organism>
<dbReference type="PANTHER" id="PTHR47926">
    <property type="entry name" value="PENTATRICOPEPTIDE REPEAT-CONTAINING PROTEIN"/>
    <property type="match status" value="1"/>
</dbReference>
<dbReference type="EnsemblPlants" id="AES95458">
    <property type="protein sequence ID" value="AES95458"/>
    <property type="gene ID" value="MTR_5g025710"/>
</dbReference>
<reference evidence="1 3" key="2">
    <citation type="journal article" date="2014" name="BMC Genomics">
        <title>An improved genome release (version Mt4.0) for the model legume Medicago truncatula.</title>
        <authorList>
            <person name="Tang H."/>
            <person name="Krishnakumar V."/>
            <person name="Bidwell S."/>
            <person name="Rosen B."/>
            <person name="Chan A."/>
            <person name="Zhou S."/>
            <person name="Gentzbittel L."/>
            <person name="Childs K.L."/>
            <person name="Yandell M."/>
            <person name="Gundlach H."/>
            <person name="Mayer K.F."/>
            <person name="Schwartz D.C."/>
            <person name="Town C.D."/>
        </authorList>
    </citation>
    <scope>GENOME REANNOTATION</scope>
    <source>
        <strain evidence="2 3">cv. Jemalong A17</strain>
    </source>
</reference>
<dbReference type="InterPro" id="IPR046960">
    <property type="entry name" value="PPR_At4g14850-like_plant"/>
</dbReference>
<dbReference type="GO" id="GO:0003723">
    <property type="term" value="F:RNA binding"/>
    <property type="evidence" value="ECO:0007669"/>
    <property type="project" value="InterPro"/>
</dbReference>
<reference evidence="2" key="3">
    <citation type="submission" date="2015-04" db="UniProtKB">
        <authorList>
            <consortium name="EnsemblPlants"/>
        </authorList>
    </citation>
    <scope>IDENTIFICATION</scope>
    <source>
        <strain evidence="2">cv. Jemalong A17</strain>
    </source>
</reference>
<gene>
    <name evidence="1" type="ordered locus">MTR_5g025710</name>
</gene>
<accession>G7K426</accession>
<keyword evidence="3" id="KW-1185">Reference proteome</keyword>
<protein>
    <submittedName>
        <fullName evidence="1">PPR superfamily protein</fullName>
    </submittedName>
</protein>